<feature type="compositionally biased region" description="Polar residues" evidence="1">
    <location>
        <begin position="205"/>
        <end position="228"/>
    </location>
</feature>
<feature type="region of interest" description="Disordered" evidence="1">
    <location>
        <begin position="172"/>
        <end position="248"/>
    </location>
</feature>
<sequence>MSQDLLNTSALGASGFSGRSGEIGYGGNRLNTAAGGMNDYMDDGNWQQQHQPQYDPGYAARQEQDAAYMQYQQRMQEQQAAADAAAGYYGSQYVYPEPQNGYYTNQIYSHDDGRHLYQGTHGYDVGSGQAYNDNTHVTGTQASPHMDMDPSQHQLYNNSIYGGAMFPAPTDAPTSQYIYPESDTRYTGTGSAIPDSATRLDAAQSEGQQGTSMGPTSGNPKTANSPQRIPSARRGPQALYQESEPATR</sequence>
<dbReference type="OrthoDB" id="10509741at2759"/>
<organism evidence="2 3">
    <name type="scientific">Mortierella polycephala</name>
    <dbReference type="NCBI Taxonomy" id="41804"/>
    <lineage>
        <taxon>Eukaryota</taxon>
        <taxon>Fungi</taxon>
        <taxon>Fungi incertae sedis</taxon>
        <taxon>Mucoromycota</taxon>
        <taxon>Mortierellomycotina</taxon>
        <taxon>Mortierellomycetes</taxon>
        <taxon>Mortierellales</taxon>
        <taxon>Mortierellaceae</taxon>
        <taxon>Mortierella</taxon>
    </lineage>
</organism>
<reference evidence="2" key="1">
    <citation type="journal article" date="2020" name="Fungal Divers.">
        <title>Resolving the Mortierellaceae phylogeny through synthesis of multi-gene phylogenetics and phylogenomics.</title>
        <authorList>
            <person name="Vandepol N."/>
            <person name="Liber J."/>
            <person name="Desiro A."/>
            <person name="Na H."/>
            <person name="Kennedy M."/>
            <person name="Barry K."/>
            <person name="Grigoriev I.V."/>
            <person name="Miller A.N."/>
            <person name="O'Donnell K."/>
            <person name="Stajich J.E."/>
            <person name="Bonito G."/>
        </authorList>
    </citation>
    <scope>NUCLEOTIDE SEQUENCE</scope>
    <source>
        <strain evidence="2">KOD948</strain>
    </source>
</reference>
<protein>
    <submittedName>
        <fullName evidence="2">Uncharacterized protein</fullName>
    </submittedName>
</protein>
<dbReference type="EMBL" id="JAAAJA010000118">
    <property type="protein sequence ID" value="KAG0261681.1"/>
    <property type="molecule type" value="Genomic_DNA"/>
</dbReference>
<proteinExistence type="predicted"/>
<dbReference type="AlphaFoldDB" id="A0A9P6Q6E9"/>
<dbReference type="Proteomes" id="UP000726737">
    <property type="component" value="Unassembled WGS sequence"/>
</dbReference>
<evidence type="ECO:0000313" key="2">
    <source>
        <dbReference type="EMBL" id="KAG0261681.1"/>
    </source>
</evidence>
<name>A0A9P6Q6E9_9FUNG</name>
<evidence type="ECO:0000256" key="1">
    <source>
        <dbReference type="SAM" id="MobiDB-lite"/>
    </source>
</evidence>
<comment type="caution">
    <text evidence="2">The sequence shown here is derived from an EMBL/GenBank/DDBJ whole genome shotgun (WGS) entry which is preliminary data.</text>
</comment>
<keyword evidence="3" id="KW-1185">Reference proteome</keyword>
<gene>
    <name evidence="2" type="ORF">BG011_000777</name>
</gene>
<accession>A0A9P6Q6E9</accession>
<evidence type="ECO:0000313" key="3">
    <source>
        <dbReference type="Proteomes" id="UP000726737"/>
    </source>
</evidence>